<comment type="caution">
    <text evidence="15">The sequence shown here is derived from an EMBL/GenBank/DDBJ whole genome shotgun (WGS) entry which is preliminary data.</text>
</comment>
<protein>
    <recommendedName>
        <fullName evidence="14">Carboxypeptidase</fullName>
        <ecNumber evidence="14">3.4.16.-</ecNumber>
    </recommendedName>
</protein>
<feature type="chain" id="PRO_5044976819" description="Carboxypeptidase" evidence="14">
    <location>
        <begin position="21"/>
        <end position="612"/>
    </location>
</feature>
<name>A0ABQ0GNA4_9PEZI</name>
<dbReference type="InterPro" id="IPR029058">
    <property type="entry name" value="AB_hydrolase_fold"/>
</dbReference>
<evidence type="ECO:0000256" key="13">
    <source>
        <dbReference type="ARBA" id="ARBA00037356"/>
    </source>
</evidence>
<sequence length="612" mass="67922">MLSPLRNSLVVSLLALAARCASVPSDPETLRLRTAQSLLDPHVSLSFKETHICETTPGVKAYSGYVNLPADEAEGRPYDIHTFFWFFEARKNPRNAPLSVWLQGGPGAPSTAAAFGENGPCRVTHDSKGTVLNPWSWNNEVNMLYIDQPVQTGFSYDRLINGTIDETLLPYVVTPLPPSAPTPDLNSTYLLGVFPSQDPMSTANTTLTAARAAWHFMQIWMQEFPKYKPKHNKFSIWAESYGGHYGPTFAHFFSAQNRKITNSSIENGAVPLNVDTVGIVNGCVDILAQMPAYPLMAFNNTYGIQIINDEEYNDALNNFPQCRSLVETCRSLASTRDPHAWGNVEEVNNACADAYNFCFATMWEGVEERGRNVYDITAPTLRHFPPKYAAGYVNSKEIQLELGVPLNITGLSTAAWEAFQATGDFVLGNNIGLLGELLDHGVKVALMYGDRDYQCNWYGGEQVSLAIESKFSEKFRNAGYADIQTNETYVGGLVRQHGPLSFSRVFGAGHEAPSYQPETAYQIFNRVMFNKDVATGKIPTDRRSCDYSTTGPDNIADVMNEMPAPPLQECYLWAIFLTCTAEQTEMLRNGTAIVKDYIMIGYQMANGSVHYY</sequence>
<dbReference type="GeneID" id="98180187"/>
<reference evidence="15 16" key="1">
    <citation type="submission" date="2024-09" db="EMBL/GenBank/DDBJ databases">
        <title>Itraconazole resistance in Madurella fahalii resulting from another homologue of gene encoding cytochrome P450 14-alpha sterol demethylase (CYP51).</title>
        <authorList>
            <person name="Yoshioka I."/>
            <person name="Fahal A.H."/>
            <person name="Kaneko S."/>
            <person name="Yaguchi T."/>
        </authorList>
    </citation>
    <scope>NUCLEOTIDE SEQUENCE [LARGE SCALE GENOMIC DNA]</scope>
    <source>
        <strain evidence="15 16">IFM 68171</strain>
    </source>
</reference>
<keyword evidence="4" id="KW-1003">Cell membrane</keyword>
<dbReference type="PANTHER" id="PTHR11802:SF189">
    <property type="entry name" value="CARBOXYPEPTIDASE"/>
    <property type="match status" value="1"/>
</dbReference>
<dbReference type="PROSITE" id="PS00560">
    <property type="entry name" value="CARBOXYPEPT_SER_HIS"/>
    <property type="match status" value="1"/>
</dbReference>
<keyword evidence="7 14" id="KW-0645">Protease</keyword>
<evidence type="ECO:0000256" key="4">
    <source>
        <dbReference type="ARBA" id="ARBA00022475"/>
    </source>
</evidence>
<comment type="subcellular location">
    <subcellularLocation>
        <location evidence="2">Cell membrane</location>
        <topology evidence="2">Lipid-anchor</topology>
        <topology evidence="2">GPI-anchor</topology>
    </subcellularLocation>
</comment>
<evidence type="ECO:0000256" key="12">
    <source>
        <dbReference type="ARBA" id="ARBA00023288"/>
    </source>
</evidence>
<keyword evidence="10" id="KW-0843">Virulence</keyword>
<keyword evidence="9 14" id="KW-0378">Hydrolase</keyword>
<dbReference type="Pfam" id="PF00450">
    <property type="entry name" value="Peptidase_S10"/>
    <property type="match status" value="1"/>
</dbReference>
<keyword evidence="8 14" id="KW-0732">Signal</keyword>
<evidence type="ECO:0000256" key="3">
    <source>
        <dbReference type="ARBA" id="ARBA00009431"/>
    </source>
</evidence>
<accession>A0ABQ0GNA4</accession>
<dbReference type="InterPro" id="IPR033124">
    <property type="entry name" value="Ser_caboxypep_his_AS"/>
</dbReference>
<dbReference type="EMBL" id="BAAFSV010000005">
    <property type="protein sequence ID" value="GAB1319235.1"/>
    <property type="molecule type" value="Genomic_DNA"/>
</dbReference>
<keyword evidence="6 14" id="KW-0121">Carboxypeptidase</keyword>
<evidence type="ECO:0000313" key="16">
    <source>
        <dbReference type="Proteomes" id="UP001628179"/>
    </source>
</evidence>
<dbReference type="InterPro" id="IPR001563">
    <property type="entry name" value="Peptidase_S10"/>
</dbReference>
<evidence type="ECO:0000256" key="8">
    <source>
        <dbReference type="ARBA" id="ARBA00022729"/>
    </source>
</evidence>
<dbReference type="EC" id="3.4.16.-" evidence="14"/>
<evidence type="ECO:0000256" key="2">
    <source>
        <dbReference type="ARBA" id="ARBA00004609"/>
    </source>
</evidence>
<proteinExistence type="inferred from homology"/>
<gene>
    <name evidence="15" type="ORF">MFIFM68171_09445</name>
</gene>
<evidence type="ECO:0000256" key="6">
    <source>
        <dbReference type="ARBA" id="ARBA00022645"/>
    </source>
</evidence>
<keyword evidence="12" id="KW-0449">Lipoprotein</keyword>
<evidence type="ECO:0000256" key="11">
    <source>
        <dbReference type="ARBA" id="ARBA00023180"/>
    </source>
</evidence>
<keyword evidence="5" id="KW-0472">Membrane</keyword>
<dbReference type="GO" id="GO:0004180">
    <property type="term" value="F:carboxypeptidase activity"/>
    <property type="evidence" value="ECO:0007669"/>
    <property type="project" value="UniProtKB-KW"/>
</dbReference>
<dbReference type="InterPro" id="IPR018202">
    <property type="entry name" value="Ser_caboxypep_ser_AS"/>
</dbReference>
<comment type="catalytic activity">
    <reaction evidence="1">
        <text>Preferential release of a C-terminal arginine or lysine residue.</text>
        <dbReference type="EC" id="3.4.16.6"/>
    </reaction>
</comment>
<dbReference type="Proteomes" id="UP001628179">
    <property type="component" value="Unassembled WGS sequence"/>
</dbReference>
<evidence type="ECO:0000256" key="10">
    <source>
        <dbReference type="ARBA" id="ARBA00023026"/>
    </source>
</evidence>
<dbReference type="PRINTS" id="PR00724">
    <property type="entry name" value="CRBOXYPTASEC"/>
</dbReference>
<organism evidence="15 16">
    <name type="scientific">Madurella fahalii</name>
    <dbReference type="NCBI Taxonomy" id="1157608"/>
    <lineage>
        <taxon>Eukaryota</taxon>
        <taxon>Fungi</taxon>
        <taxon>Dikarya</taxon>
        <taxon>Ascomycota</taxon>
        <taxon>Pezizomycotina</taxon>
        <taxon>Sordariomycetes</taxon>
        <taxon>Sordariomycetidae</taxon>
        <taxon>Sordariales</taxon>
        <taxon>Sordariales incertae sedis</taxon>
        <taxon>Madurella</taxon>
    </lineage>
</organism>
<keyword evidence="11" id="KW-0325">Glycoprotein</keyword>
<evidence type="ECO:0000256" key="7">
    <source>
        <dbReference type="ARBA" id="ARBA00022670"/>
    </source>
</evidence>
<feature type="signal peptide" evidence="14">
    <location>
        <begin position="1"/>
        <end position="20"/>
    </location>
</feature>
<dbReference type="SUPFAM" id="SSF53474">
    <property type="entry name" value="alpha/beta-Hydrolases"/>
    <property type="match status" value="1"/>
</dbReference>
<keyword evidence="5" id="KW-0336">GPI-anchor</keyword>
<dbReference type="RefSeq" id="XP_070920965.1">
    <property type="nucleotide sequence ID" value="XM_071064864.1"/>
</dbReference>
<comment type="similarity">
    <text evidence="3 14">Belongs to the peptidase S10 family.</text>
</comment>
<evidence type="ECO:0000256" key="14">
    <source>
        <dbReference type="RuleBase" id="RU361156"/>
    </source>
</evidence>
<keyword evidence="16" id="KW-1185">Reference proteome</keyword>
<evidence type="ECO:0000256" key="9">
    <source>
        <dbReference type="ARBA" id="ARBA00022801"/>
    </source>
</evidence>
<evidence type="ECO:0000256" key="5">
    <source>
        <dbReference type="ARBA" id="ARBA00022622"/>
    </source>
</evidence>
<evidence type="ECO:0000313" key="15">
    <source>
        <dbReference type="EMBL" id="GAB1319235.1"/>
    </source>
</evidence>
<evidence type="ECO:0000256" key="1">
    <source>
        <dbReference type="ARBA" id="ARBA00001003"/>
    </source>
</evidence>
<dbReference type="Gene3D" id="3.40.50.1820">
    <property type="entry name" value="alpha/beta hydrolase"/>
    <property type="match status" value="1"/>
</dbReference>
<comment type="function">
    <text evidence="13">Extracellular serine carboxypeptidase that contributes to pathogenicity.</text>
</comment>
<dbReference type="PROSITE" id="PS00131">
    <property type="entry name" value="CARBOXYPEPT_SER_SER"/>
    <property type="match status" value="1"/>
</dbReference>
<dbReference type="PANTHER" id="PTHR11802">
    <property type="entry name" value="SERINE PROTEASE FAMILY S10 SERINE CARBOXYPEPTIDASE"/>
    <property type="match status" value="1"/>
</dbReference>